<feature type="chain" id="PRO_5027107341" evidence="5">
    <location>
        <begin position="22"/>
        <end position="580"/>
    </location>
</feature>
<dbReference type="GeneID" id="115623391"/>
<dbReference type="SMART" id="SM00364">
    <property type="entry name" value="LRR_BAC"/>
    <property type="match status" value="4"/>
</dbReference>
<evidence type="ECO:0000256" key="3">
    <source>
        <dbReference type="SAM" id="Coils"/>
    </source>
</evidence>
<keyword evidence="3" id="KW-0175">Coiled coil</keyword>
<dbReference type="PROSITE" id="PS51450">
    <property type="entry name" value="LRR"/>
    <property type="match status" value="2"/>
</dbReference>
<evidence type="ECO:0000256" key="1">
    <source>
        <dbReference type="ARBA" id="ARBA00022614"/>
    </source>
</evidence>
<dbReference type="CTD" id="42512"/>
<evidence type="ECO:0000256" key="2">
    <source>
        <dbReference type="ARBA" id="ARBA00022737"/>
    </source>
</evidence>
<accession>A0A6J2TEY9</accession>
<dbReference type="InterPro" id="IPR001611">
    <property type="entry name" value="Leu-rich_rpt"/>
</dbReference>
<dbReference type="Proteomes" id="UP000504634">
    <property type="component" value="Unplaced"/>
</dbReference>
<protein>
    <submittedName>
        <fullName evidence="7">Protein artichoke</fullName>
    </submittedName>
</protein>
<proteinExistence type="predicted"/>
<evidence type="ECO:0000256" key="4">
    <source>
        <dbReference type="SAM" id="MobiDB-lite"/>
    </source>
</evidence>
<name>A0A6J2TEY9_DROLE</name>
<dbReference type="InterPro" id="IPR003591">
    <property type="entry name" value="Leu-rich_rpt_typical-subtyp"/>
</dbReference>
<dbReference type="RefSeq" id="XP_030373557.1">
    <property type="nucleotide sequence ID" value="XM_030517697.1"/>
</dbReference>
<feature type="signal peptide" evidence="5">
    <location>
        <begin position="1"/>
        <end position="21"/>
    </location>
</feature>
<keyword evidence="5" id="KW-0732">Signal</keyword>
<dbReference type="PANTHER" id="PTHR24366">
    <property type="entry name" value="IG(IMMUNOGLOBULIN) AND LRR(LEUCINE RICH REPEAT) DOMAINS"/>
    <property type="match status" value="1"/>
</dbReference>
<sequence length="580" mass="67077">MYARKQLISLLWILSTTLSHADEDIVTDNMEDKHLRNINSLRENCDLVESRCQGFNFPMADEVAFFDLQTEVRIAPDGATYQLGGEKRMERLTFENSTFVNFPLHLFYELELKELDMRGCNVRHVTWDAFLMANKLQVLLLSRNNIHRLEASVFGFATELQYLFLDGNKLRHVHAQTFKGLRKLRHLDLSENRLNILPDHIFDDLEQLREVVLAQNRLRAIGNELFAHNSQLLIVSLHTNRLRELGEYAFRSPMQQQQREQAQPQQQQDREAVKPRQQLLNLDLSHNEQLNVLVLNLNAGYLWARNCSLYRVNVYGSVTNVDLSDNRLMELYFSAPEALQHLQLRNNSLAQLASLSRVPNLQHLDVSDNPALKELPAGWQTPALELLDISNTSHTEMPMAALEGMPQLRKLNVSANNLTEIDPNAFDRLSHLTHFYIHANNWNCYNLNLIMDLLIRPHGITYTVDAFDQYFPGQYINGIACMYRLPEDDDSSNEFESRSLEPRPEIMDTQASASVENLQELKIDPALEEVNKLRQELKVVVQHFEEKLDRVSEQFNALDAKMKAIETLNSTFWKQVTITV</sequence>
<evidence type="ECO:0000256" key="5">
    <source>
        <dbReference type="SAM" id="SignalP"/>
    </source>
</evidence>
<dbReference type="SMART" id="SM00369">
    <property type="entry name" value="LRR_TYP"/>
    <property type="match status" value="7"/>
</dbReference>
<dbReference type="InterPro" id="IPR032675">
    <property type="entry name" value="LRR_dom_sf"/>
</dbReference>
<keyword evidence="6" id="KW-1185">Reference proteome</keyword>
<dbReference type="Pfam" id="PF13855">
    <property type="entry name" value="LRR_8"/>
    <property type="match status" value="2"/>
</dbReference>
<dbReference type="SUPFAM" id="SSF52058">
    <property type="entry name" value="L domain-like"/>
    <property type="match status" value="1"/>
</dbReference>
<dbReference type="AlphaFoldDB" id="A0A6J2TEY9"/>
<keyword evidence="2" id="KW-0677">Repeat</keyword>
<reference evidence="7" key="1">
    <citation type="submission" date="2025-08" db="UniProtKB">
        <authorList>
            <consortium name="RefSeq"/>
        </authorList>
    </citation>
    <scope>IDENTIFICATION</scope>
    <source>
        <strain evidence="7">11010-0011.00</strain>
        <tissue evidence="7">Whole body</tissue>
    </source>
</reference>
<feature type="compositionally biased region" description="Low complexity" evidence="4">
    <location>
        <begin position="255"/>
        <end position="267"/>
    </location>
</feature>
<evidence type="ECO:0000313" key="7">
    <source>
        <dbReference type="RefSeq" id="XP_030373557.1"/>
    </source>
</evidence>
<organism evidence="6 7">
    <name type="scientific">Drosophila lebanonensis</name>
    <name type="common">Fruit fly</name>
    <name type="synonym">Scaptodrosophila lebanonensis</name>
    <dbReference type="NCBI Taxonomy" id="7225"/>
    <lineage>
        <taxon>Eukaryota</taxon>
        <taxon>Metazoa</taxon>
        <taxon>Ecdysozoa</taxon>
        <taxon>Arthropoda</taxon>
        <taxon>Hexapoda</taxon>
        <taxon>Insecta</taxon>
        <taxon>Pterygota</taxon>
        <taxon>Neoptera</taxon>
        <taxon>Endopterygota</taxon>
        <taxon>Diptera</taxon>
        <taxon>Brachycera</taxon>
        <taxon>Muscomorpha</taxon>
        <taxon>Ephydroidea</taxon>
        <taxon>Drosophilidae</taxon>
        <taxon>Scaptodrosophila</taxon>
    </lineage>
</organism>
<dbReference type="PANTHER" id="PTHR24366:SF96">
    <property type="entry name" value="LEUCINE RICH REPEAT CONTAINING 53"/>
    <property type="match status" value="1"/>
</dbReference>
<evidence type="ECO:0000313" key="6">
    <source>
        <dbReference type="Proteomes" id="UP000504634"/>
    </source>
</evidence>
<feature type="coiled-coil region" evidence="3">
    <location>
        <begin position="527"/>
        <end position="561"/>
    </location>
</feature>
<dbReference type="Gene3D" id="3.80.10.10">
    <property type="entry name" value="Ribonuclease Inhibitor"/>
    <property type="match status" value="2"/>
</dbReference>
<feature type="region of interest" description="Disordered" evidence="4">
    <location>
        <begin position="253"/>
        <end position="274"/>
    </location>
</feature>
<dbReference type="OrthoDB" id="676979at2759"/>
<keyword evidence="1" id="KW-0433">Leucine-rich repeat</keyword>
<gene>
    <name evidence="7" type="primary">LOC115623391</name>
</gene>